<name>A0A3P7GT24_HYDTA</name>
<keyword evidence="3" id="KW-1185">Reference proteome</keyword>
<accession>A0A3P7GT24</accession>
<feature type="compositionally biased region" description="Low complexity" evidence="1">
    <location>
        <begin position="100"/>
        <end position="113"/>
    </location>
</feature>
<gene>
    <name evidence="2" type="ORF">TTAC_LOCUS4548</name>
</gene>
<evidence type="ECO:0000313" key="3">
    <source>
        <dbReference type="Proteomes" id="UP000274429"/>
    </source>
</evidence>
<dbReference type="AlphaFoldDB" id="A0A3P7GT24"/>
<dbReference type="OrthoDB" id="10047184at2759"/>
<organism evidence="2 3">
    <name type="scientific">Hydatigena taeniaeformis</name>
    <name type="common">Feline tapeworm</name>
    <name type="synonym">Taenia taeniaeformis</name>
    <dbReference type="NCBI Taxonomy" id="6205"/>
    <lineage>
        <taxon>Eukaryota</taxon>
        <taxon>Metazoa</taxon>
        <taxon>Spiralia</taxon>
        <taxon>Lophotrochozoa</taxon>
        <taxon>Platyhelminthes</taxon>
        <taxon>Cestoda</taxon>
        <taxon>Eucestoda</taxon>
        <taxon>Cyclophyllidea</taxon>
        <taxon>Taeniidae</taxon>
        <taxon>Hydatigera</taxon>
    </lineage>
</organism>
<evidence type="ECO:0000313" key="2">
    <source>
        <dbReference type="EMBL" id="VDM25162.1"/>
    </source>
</evidence>
<dbReference type="EMBL" id="UYWX01004729">
    <property type="protein sequence ID" value="VDM25162.1"/>
    <property type="molecule type" value="Genomic_DNA"/>
</dbReference>
<protein>
    <submittedName>
        <fullName evidence="2">Uncharacterized protein</fullName>
    </submittedName>
</protein>
<sequence>MLYESLRLIVDSLRKKQLSKADEAGDFDPAGSEEGACTTEEKESSLAASSSLSLIGDSTLGGGGGGVHHHVPTSSYVNASTVVAAALAAAAAQRSAAKATSATAPLPATSTASGPPVSSHHDHHCQKTEGRWRPGSWLRRSFVLLWRRRASPASATAAVTASCAKPLLQDDIMSIIAYHQAKASKQCRPPGANILLLGECVLEGVLTEWLGPGGLGGSGGAGVGGGGSVCTPPPPSASSTSSAFSVPGLLVLQDNPQWARSRLLLMRTSAGYVLEVYTPPEFLTLALI</sequence>
<feature type="region of interest" description="Disordered" evidence="1">
    <location>
        <begin position="100"/>
        <end position="130"/>
    </location>
</feature>
<dbReference type="InterPro" id="IPR011993">
    <property type="entry name" value="PH-like_dom_sf"/>
</dbReference>
<dbReference type="Proteomes" id="UP000274429">
    <property type="component" value="Unassembled WGS sequence"/>
</dbReference>
<feature type="region of interest" description="Disordered" evidence="1">
    <location>
        <begin position="20"/>
        <end position="43"/>
    </location>
</feature>
<reference evidence="2 3" key="1">
    <citation type="submission" date="2018-11" db="EMBL/GenBank/DDBJ databases">
        <authorList>
            <consortium name="Pathogen Informatics"/>
        </authorList>
    </citation>
    <scope>NUCLEOTIDE SEQUENCE [LARGE SCALE GENOMIC DNA]</scope>
</reference>
<evidence type="ECO:0000256" key="1">
    <source>
        <dbReference type="SAM" id="MobiDB-lite"/>
    </source>
</evidence>
<dbReference type="Gene3D" id="2.30.29.30">
    <property type="entry name" value="Pleckstrin-homology domain (PH domain)/Phosphotyrosine-binding domain (PTB)"/>
    <property type="match status" value="1"/>
</dbReference>
<proteinExistence type="predicted"/>